<comment type="caution">
    <text evidence="2">The sequence shown here is derived from an EMBL/GenBank/DDBJ whole genome shotgun (WGS) entry which is preliminary data.</text>
</comment>
<dbReference type="PANTHER" id="PTHR22916:SF3">
    <property type="entry name" value="UDP-GLCNAC:BETAGAL BETA-1,3-N-ACETYLGLUCOSAMINYLTRANSFERASE-LIKE PROTEIN 1"/>
    <property type="match status" value="1"/>
</dbReference>
<evidence type="ECO:0000259" key="1">
    <source>
        <dbReference type="Pfam" id="PF00535"/>
    </source>
</evidence>
<dbReference type="EMBL" id="SLTU01000001">
    <property type="protein sequence ID" value="TDA76344.1"/>
    <property type="molecule type" value="Genomic_DNA"/>
</dbReference>
<organism evidence="2 3">
    <name type="scientific">Phocaeicola dorei</name>
    <dbReference type="NCBI Taxonomy" id="357276"/>
    <lineage>
        <taxon>Bacteria</taxon>
        <taxon>Pseudomonadati</taxon>
        <taxon>Bacteroidota</taxon>
        <taxon>Bacteroidia</taxon>
        <taxon>Bacteroidales</taxon>
        <taxon>Bacteroidaceae</taxon>
        <taxon>Phocaeicola</taxon>
    </lineage>
</organism>
<dbReference type="CDD" id="cd00761">
    <property type="entry name" value="Glyco_tranf_GTA_type"/>
    <property type="match status" value="1"/>
</dbReference>
<accession>A0A4V2WWE7</accession>
<protein>
    <submittedName>
        <fullName evidence="2">Glycosyltransferase family 2 protein</fullName>
    </submittedName>
</protein>
<dbReference type="RefSeq" id="WP_132140556.1">
    <property type="nucleotide sequence ID" value="NZ_CAXSRD010000002.1"/>
</dbReference>
<keyword evidence="2" id="KW-0808">Transferase</keyword>
<sequence length="303" mass="35471">MNEKKLVSGLVSIAIPAYKKKWLKEAIVSALSQDYPNIEVIIVDDHSPQNLREVVVPFLIDKRVSYYYNEINLGGKSVTNNWNKCLEYVNGEFFVLLCDDDVLMPNFVSELLKLAHKYPKCNIFHGERVLYHENTYSFESMESWPEYESFVDFQKEKKKVKRKHTITEFLYRSRCIKEKKYIVFPVGYFSDDASILEIVATGGIASSQTPLVKIRISDDQISSEEKYPIEKTKAAIMYNEWYMNNPMLEVSQQEIKNSVDWWAYGFFQSANIINKILILYLVPKFVWPLKQKIILFIKMCISN</sequence>
<feature type="domain" description="Glycosyltransferase 2-like" evidence="1">
    <location>
        <begin position="12"/>
        <end position="157"/>
    </location>
</feature>
<dbReference type="SUPFAM" id="SSF53448">
    <property type="entry name" value="Nucleotide-diphospho-sugar transferases"/>
    <property type="match status" value="1"/>
</dbReference>
<proteinExistence type="predicted"/>
<dbReference type="PANTHER" id="PTHR22916">
    <property type="entry name" value="GLYCOSYLTRANSFERASE"/>
    <property type="match status" value="1"/>
</dbReference>
<dbReference type="GO" id="GO:0016758">
    <property type="term" value="F:hexosyltransferase activity"/>
    <property type="evidence" value="ECO:0007669"/>
    <property type="project" value="UniProtKB-ARBA"/>
</dbReference>
<evidence type="ECO:0000313" key="2">
    <source>
        <dbReference type="EMBL" id="TDA76344.1"/>
    </source>
</evidence>
<name>A0A4V2WWE7_9BACT</name>
<dbReference type="AlphaFoldDB" id="A0A4V2WWE7"/>
<dbReference type="Pfam" id="PF00535">
    <property type="entry name" value="Glycos_transf_2"/>
    <property type="match status" value="1"/>
</dbReference>
<dbReference type="Gene3D" id="3.90.550.10">
    <property type="entry name" value="Spore Coat Polysaccharide Biosynthesis Protein SpsA, Chain A"/>
    <property type="match status" value="1"/>
</dbReference>
<dbReference type="InterPro" id="IPR029044">
    <property type="entry name" value="Nucleotide-diphossugar_trans"/>
</dbReference>
<evidence type="ECO:0000313" key="3">
    <source>
        <dbReference type="Proteomes" id="UP000294527"/>
    </source>
</evidence>
<reference evidence="2 3" key="1">
    <citation type="journal article" date="2019" name="Nat. Microbiol.">
        <title>Genomic variation and strain-specific functional adaptation in the human gut microbiome during early life.</title>
        <authorList>
            <person name="Vatanen T."/>
            <person name="Plichta D.R."/>
            <person name="Somani J."/>
            <person name="Munch P.C."/>
            <person name="Arthur T.D."/>
            <person name="Hall A.B."/>
            <person name="Rudolf S."/>
            <person name="Oakeley E.J."/>
            <person name="Ke X."/>
            <person name="Young R.A."/>
            <person name="Haiser H.J."/>
            <person name="Kolde R."/>
            <person name="Yassour M."/>
            <person name="Luopajarvi K."/>
            <person name="Siljander H."/>
            <person name="Virtanen S.M."/>
            <person name="Ilonen J."/>
            <person name="Uibo R."/>
            <person name="Tillmann V."/>
            <person name="Mokurov S."/>
            <person name="Dorshakova N."/>
            <person name="Porter J.A."/>
            <person name="McHardy A.C."/>
            <person name="Lahdesmaki H."/>
            <person name="Vlamakis H."/>
            <person name="Huttenhower C."/>
            <person name="Knip M."/>
            <person name="Xavier R.J."/>
        </authorList>
    </citation>
    <scope>NUCLEOTIDE SEQUENCE [LARGE SCALE GENOMIC DNA]</scope>
    <source>
        <strain evidence="2 3">RJX1047</strain>
    </source>
</reference>
<dbReference type="Proteomes" id="UP000294527">
    <property type="component" value="Unassembled WGS sequence"/>
</dbReference>
<dbReference type="InterPro" id="IPR001173">
    <property type="entry name" value="Glyco_trans_2-like"/>
</dbReference>
<gene>
    <name evidence="2" type="ORF">E1I98_08230</name>
</gene>